<dbReference type="RefSeq" id="WP_133614978.1">
    <property type="nucleotide sequence ID" value="NZ_SNYW01000013.1"/>
</dbReference>
<dbReference type="OrthoDB" id="7366177at2"/>
<evidence type="ECO:0000313" key="2">
    <source>
        <dbReference type="Proteomes" id="UP000295783"/>
    </source>
</evidence>
<sequence>MTRVILERLIAARIVLAILAALSIIILSAMIPAFAQDAQPNLPSGNNCTEGEVIDSSTPEDAKRKFEAAGYSNVVITSKGCDNFWHATAVKDGMPVNVVLAPDGLVLTEGN</sequence>
<name>A0A4R6WF11_9PROT</name>
<comment type="caution">
    <text evidence="1">The sequence shown here is derived from an EMBL/GenBank/DDBJ whole genome shotgun (WGS) entry which is preliminary data.</text>
</comment>
<dbReference type="AlphaFoldDB" id="A0A4R6WF11"/>
<dbReference type="EMBL" id="SNYW01000013">
    <property type="protein sequence ID" value="TDQ78482.1"/>
    <property type="molecule type" value="Genomic_DNA"/>
</dbReference>
<dbReference type="Proteomes" id="UP000295783">
    <property type="component" value="Unassembled WGS sequence"/>
</dbReference>
<protein>
    <submittedName>
        <fullName evidence="1">YpeB-like protein with putative protease inhibitory function</fullName>
    </submittedName>
</protein>
<keyword evidence="2" id="KW-1185">Reference proteome</keyword>
<proteinExistence type="predicted"/>
<accession>A0A4R6WF11</accession>
<organism evidence="1 2">
    <name type="scientific">Dongia mobilis</name>
    <dbReference type="NCBI Taxonomy" id="578943"/>
    <lineage>
        <taxon>Bacteria</taxon>
        <taxon>Pseudomonadati</taxon>
        <taxon>Pseudomonadota</taxon>
        <taxon>Alphaproteobacteria</taxon>
        <taxon>Rhodospirillales</taxon>
        <taxon>Dongiaceae</taxon>
        <taxon>Dongia</taxon>
    </lineage>
</organism>
<reference evidence="1 2" key="1">
    <citation type="submission" date="2019-03" db="EMBL/GenBank/DDBJ databases">
        <title>Genomic Encyclopedia of Type Strains, Phase III (KMG-III): the genomes of soil and plant-associated and newly described type strains.</title>
        <authorList>
            <person name="Whitman W."/>
        </authorList>
    </citation>
    <scope>NUCLEOTIDE SEQUENCE [LARGE SCALE GENOMIC DNA]</scope>
    <source>
        <strain evidence="1 2">CGMCC 1.7660</strain>
    </source>
</reference>
<gene>
    <name evidence="1" type="ORF">A8950_3537</name>
</gene>
<evidence type="ECO:0000313" key="1">
    <source>
        <dbReference type="EMBL" id="TDQ78482.1"/>
    </source>
</evidence>